<accession>A0A9P1FJB0</accession>
<feature type="region of interest" description="Disordered" evidence="1">
    <location>
        <begin position="930"/>
        <end position="953"/>
    </location>
</feature>
<gene>
    <name evidence="2" type="ORF">C1SCF055_LOCUS4844</name>
</gene>
<feature type="compositionally biased region" description="Basic residues" evidence="1">
    <location>
        <begin position="532"/>
        <end position="582"/>
    </location>
</feature>
<feature type="compositionally biased region" description="Basic and acidic residues" evidence="1">
    <location>
        <begin position="494"/>
        <end position="531"/>
    </location>
</feature>
<feature type="compositionally biased region" description="Gly residues" evidence="1">
    <location>
        <begin position="397"/>
        <end position="406"/>
    </location>
</feature>
<feature type="region of interest" description="Disordered" evidence="1">
    <location>
        <begin position="394"/>
        <end position="428"/>
    </location>
</feature>
<feature type="compositionally biased region" description="Basic and acidic residues" evidence="1">
    <location>
        <begin position="281"/>
        <end position="294"/>
    </location>
</feature>
<evidence type="ECO:0000313" key="5">
    <source>
        <dbReference type="Proteomes" id="UP001152797"/>
    </source>
</evidence>
<evidence type="ECO:0000313" key="4">
    <source>
        <dbReference type="EMBL" id="CAL4763952.1"/>
    </source>
</evidence>
<proteinExistence type="predicted"/>
<feature type="region of interest" description="Disordered" evidence="1">
    <location>
        <begin position="482"/>
        <end position="696"/>
    </location>
</feature>
<feature type="compositionally biased region" description="Low complexity" evidence="1">
    <location>
        <begin position="407"/>
        <end position="417"/>
    </location>
</feature>
<sequence length="1980" mass="217549">MPPKGFIDGPVCSDASAVATAWTGLVKVQERARVLKHLVVAKGGSEDTDGKTVLPTRENMIHNAELLEALAANMNQRGRCGADPIDVICSMTVKFYEMHPLYAEVNKDFNLKAVSYNNAWVLHKMVSRLRSSLPKYQSSRDTELKETFRLLREAYLRRMKEAGLKAPEPTGEALDLDYSPLEALLNVPEDDGESEAPGAPHDEPDPPSPMAAAAVPTCNEPEVAHPCAGGLARAKSTDDMDTLQFLIDTQAGIDCAMELPLTQPMWEYDFLGDTPPVLHRTSADMKNQDKHEDSELADPEASQLDPSELQNLKRQEFDGMLAHAALPKNTNLLQQWDAIVIGDSDIEDATSPARHPTRSKQEELATYSNLLFKMEAKLGQLTRPTKSQSEVHALFGGSAGSTGSAGPGSVSTTSATSPDALAPAGGSTVSELPELEEADDLVIPSNINLESLPDTCIPDSVLEVGVPMAEPDRGTEEVANKLEGGSEDLPPISPDKEAPVTKDEQWKLTAEAKAKAKAKEEKSGKGNGEKKPQRKSRAKGKAKARATAKAKAKAVAKAKAKSRAAAKAKGKGKGKAKAKAAPRARATGKNPPISIDDVLQPLPPGVPEALGFPPAPPSPPKMPSASCTSLPGREKENAQPAKKRPSAKTSSRSKKAKTESGNAAPADSSSPAVKDLERKGLVPNTFGGRAKPSGGWALDKYARTAAAFKENIEAKLEPRTKNKAQLQFCSLVQSAKKASGSSDANDFSYIDTAVANFFQEWNKPPPADGEANPGDDDGAKPAIPEDEPLFFLESFAGQAQATRSVQSSFPGKVTAAIDVKFSEKHYTPQFGNKIASLLERLKPRTDYVADNPRVDAVALFETWSWGDLWDDANMRSLIRYLYGAKALQIPPNWKSEVKLKMEQAKAEIAEAETQPGIKEELNLVTAPLAEPGLRAAPSESEKGELSPSRLSNMSVDASDDPYGFLSDNEDHMDDHMIRRGFVFSPDLDNSPKALPATYDPYLDSLESPPCRAMSLSPLGGPGQFQKELEARASSTTPPSTSSTRTNTSATTEAPTTGKRIGGRVLTPEEVEKYRGKFRRMCEPKKASGKIEVPQDIFDQFQSKGASRERLFEAFVRSDGQKEEFLKEVSMEKTAEQVNELETTGAFYTEQEMKDELGYKQSRIEKTVARGQKDPTYMMVDEVDDEVVYYWCNERTKGSLKNRQSQKLQERTATKGTTDTFAMKLLPQKLDLAAHGHEGPGVETKKPNKVTELQTHMDELLVVLNKAQVFHGKLKENTAAAVQGAGEAVPVVAQFTLDLGKIYDAMTEYAGEMKAGTMSKDSQETHDKLAKIFTESQKVLTKWVATEKKFRPFAKKPKAKVDKEHPETCPKIQKVSGTAEHLAASIGKGVPCTHVLESARKTWADAAGTSSVVASCPVVRGMTRIPDANAEDRIHALLKKNNLALPLEISPLSGSHVEGYPRIKPLDFLEYMAGSGNIHRLLGGHRISSCRVLLETFWRQYELCHPDFGLFLTPGVDYGTCIPIYAHADGGRGFKKSELMVFNWSSALGIGTGKQNRKDHAVRPVSFKRKTANNPRVNLLGHSYATHYLWAVMPAAWHKDDSTFQAMLTEFGRDLAECFEKGVMVGGAHFRLVLLGLKADLKLQARAGKFKRWYSTCRKGPYDPKKANQTAGWCCWLCGAGDVTIPFEEIHTETPAWYQSLPDWIDIPPWGDSPCGLMENSLGYNAHPAKFYLPDLFHIYLAGFGQDHAGSCLVYMLGILFQGSSVEKQLDSLNSAWRLWKRMFKVSTHTYNFTRNMLNFLDAKKVFPTGTWSKASDTPKILEFILYVCSLYPEKVSTDKVLYYIQSSCQSIGVCMKTLYDSDLFMERNQATKVLESGMHYMRCYAKLASKAHALHRPLWVYKPKIHYFHHILLQIKDELYRGAKPYNVLAFSCAMAEDFIGRASLLSRRVNARTTHQRVLQRYLAGAFDVWQHHDAAPGG</sequence>
<name>A0A9P1FJB0_9DINO</name>
<dbReference type="EMBL" id="CAMXCT020000285">
    <property type="protein sequence ID" value="CAL1130015.1"/>
    <property type="molecule type" value="Genomic_DNA"/>
</dbReference>
<evidence type="ECO:0000313" key="3">
    <source>
        <dbReference type="EMBL" id="CAL1130015.1"/>
    </source>
</evidence>
<dbReference type="EMBL" id="CAMXCT010000285">
    <property type="protein sequence ID" value="CAI3976640.1"/>
    <property type="molecule type" value="Genomic_DNA"/>
</dbReference>
<reference evidence="3" key="2">
    <citation type="submission" date="2024-04" db="EMBL/GenBank/DDBJ databases">
        <authorList>
            <person name="Chen Y."/>
            <person name="Shah S."/>
            <person name="Dougan E. K."/>
            <person name="Thang M."/>
            <person name="Chan C."/>
        </authorList>
    </citation>
    <scope>NUCLEOTIDE SEQUENCE [LARGE SCALE GENOMIC DNA]</scope>
</reference>
<feature type="region of interest" description="Disordered" evidence="1">
    <location>
        <begin position="188"/>
        <end position="214"/>
    </location>
</feature>
<feature type="region of interest" description="Disordered" evidence="1">
    <location>
        <begin position="1028"/>
        <end position="1060"/>
    </location>
</feature>
<feature type="compositionally biased region" description="Pro residues" evidence="1">
    <location>
        <begin position="613"/>
        <end position="622"/>
    </location>
</feature>
<comment type="caution">
    <text evidence="2">The sequence shown here is derived from an EMBL/GenBank/DDBJ whole genome shotgun (WGS) entry which is preliminary data.</text>
</comment>
<organism evidence="2">
    <name type="scientific">Cladocopium goreaui</name>
    <dbReference type="NCBI Taxonomy" id="2562237"/>
    <lineage>
        <taxon>Eukaryota</taxon>
        <taxon>Sar</taxon>
        <taxon>Alveolata</taxon>
        <taxon>Dinophyceae</taxon>
        <taxon>Suessiales</taxon>
        <taxon>Symbiodiniaceae</taxon>
        <taxon>Cladocopium</taxon>
    </lineage>
</organism>
<feature type="compositionally biased region" description="Basic residues" evidence="1">
    <location>
        <begin position="641"/>
        <end position="655"/>
    </location>
</feature>
<feature type="region of interest" description="Disordered" evidence="1">
    <location>
        <begin position="760"/>
        <end position="783"/>
    </location>
</feature>
<dbReference type="Proteomes" id="UP001152797">
    <property type="component" value="Unassembled WGS sequence"/>
</dbReference>
<protein>
    <submittedName>
        <fullName evidence="4">Regulator of nonsense transcripts 1-like</fullName>
    </submittedName>
</protein>
<reference evidence="2" key="1">
    <citation type="submission" date="2022-10" db="EMBL/GenBank/DDBJ databases">
        <authorList>
            <person name="Chen Y."/>
            <person name="Dougan E. K."/>
            <person name="Chan C."/>
            <person name="Rhodes N."/>
            <person name="Thang M."/>
        </authorList>
    </citation>
    <scope>NUCLEOTIDE SEQUENCE</scope>
</reference>
<evidence type="ECO:0000313" key="2">
    <source>
        <dbReference type="EMBL" id="CAI3976640.1"/>
    </source>
</evidence>
<keyword evidence="5" id="KW-1185">Reference proteome</keyword>
<dbReference type="EMBL" id="CAMXCT030000285">
    <property type="protein sequence ID" value="CAL4763952.1"/>
    <property type="molecule type" value="Genomic_DNA"/>
</dbReference>
<feature type="region of interest" description="Disordered" evidence="1">
    <location>
        <begin position="279"/>
        <end position="306"/>
    </location>
</feature>
<feature type="compositionally biased region" description="Low complexity" evidence="1">
    <location>
        <begin position="1031"/>
        <end position="1056"/>
    </location>
</feature>
<evidence type="ECO:0000256" key="1">
    <source>
        <dbReference type="SAM" id="MobiDB-lite"/>
    </source>
</evidence>